<protein>
    <recommendedName>
        <fullName evidence="9">Glyoxylate reductase</fullName>
    </recommendedName>
</protein>
<comment type="similarity">
    <text evidence="1 4">Belongs to the D-isomer specific 2-hydroxyacid dehydrogenase family.</text>
</comment>
<dbReference type="PANTHER" id="PTHR10996">
    <property type="entry name" value="2-HYDROXYACID DEHYDROGENASE-RELATED"/>
    <property type="match status" value="1"/>
</dbReference>
<keyword evidence="2 4" id="KW-0560">Oxidoreductase</keyword>
<dbReference type="GO" id="GO:0051287">
    <property type="term" value="F:NAD binding"/>
    <property type="evidence" value="ECO:0007669"/>
    <property type="project" value="InterPro"/>
</dbReference>
<dbReference type="Pfam" id="PF00389">
    <property type="entry name" value="2-Hacid_dh"/>
    <property type="match status" value="1"/>
</dbReference>
<dbReference type="CDD" id="cd12168">
    <property type="entry name" value="Mand_dh_like"/>
    <property type="match status" value="1"/>
</dbReference>
<accession>A0A2J6R4L7</accession>
<dbReference type="FunFam" id="3.40.50.720:FF:000203">
    <property type="entry name" value="D-3-phosphoglycerate dehydrogenase (SerA)"/>
    <property type="match status" value="1"/>
</dbReference>
<dbReference type="Pfam" id="PF02826">
    <property type="entry name" value="2-Hacid_dh_C"/>
    <property type="match status" value="1"/>
</dbReference>
<feature type="domain" description="D-isomer specific 2-hydroxyacid dehydrogenase NAD-binding" evidence="6">
    <location>
        <begin position="121"/>
        <end position="293"/>
    </location>
</feature>
<dbReference type="SUPFAM" id="SSF51735">
    <property type="entry name" value="NAD(P)-binding Rossmann-fold domains"/>
    <property type="match status" value="1"/>
</dbReference>
<feature type="domain" description="D-isomer specific 2-hydroxyacid dehydrogenase catalytic" evidence="5">
    <location>
        <begin position="64"/>
        <end position="323"/>
    </location>
</feature>
<sequence>MSRGAALLIGKIAHARKDWEALASILELKEFGSGTRAEFLQNCKAGKYDNVVAIFRSNASTSITGRFDKELVSALPKSLKYICHNGAGYDNIDVDDCTKRGIKITSTPGAVNHATADIAIFLMIGALRQAHKPLAGIRAGKWRGDFTLGHDPNKKILGIIGMGGIGREVALRAKAFGMSVIYHNRTRLSAEREAGAKYVSLKELISQSDVISLNLALNESTRNILGKAEFAEMKTGVVIVNTARSGLIDTEAMIEALDSEKVYSVGLDVYDAEPIVDERLIRNPNIFILPHIGTATYETQKEMEELVLENLKVAVTEGRLLSPIAEQANL</sequence>
<dbReference type="InterPro" id="IPR050223">
    <property type="entry name" value="D-isomer_2-hydroxyacid_DH"/>
</dbReference>
<dbReference type="SUPFAM" id="SSF52283">
    <property type="entry name" value="Formate/glycerate dehydrogenase catalytic domain-like"/>
    <property type="match status" value="1"/>
</dbReference>
<evidence type="ECO:0000313" key="8">
    <source>
        <dbReference type="Proteomes" id="UP000235786"/>
    </source>
</evidence>
<dbReference type="OrthoDB" id="9991913at2759"/>
<name>A0A2J6R4L7_HYAVF</name>
<dbReference type="GO" id="GO:0016618">
    <property type="term" value="F:hydroxypyruvate reductase [NAD(P)H] activity"/>
    <property type="evidence" value="ECO:0007669"/>
    <property type="project" value="TreeGrafter"/>
</dbReference>
<evidence type="ECO:0008006" key="9">
    <source>
        <dbReference type="Google" id="ProtNLM"/>
    </source>
</evidence>
<dbReference type="InterPro" id="IPR029752">
    <property type="entry name" value="D-isomer_DH_CS1"/>
</dbReference>
<dbReference type="EMBL" id="KZ613956">
    <property type="protein sequence ID" value="PMD33450.1"/>
    <property type="molecule type" value="Genomic_DNA"/>
</dbReference>
<evidence type="ECO:0000259" key="5">
    <source>
        <dbReference type="Pfam" id="PF00389"/>
    </source>
</evidence>
<dbReference type="AlphaFoldDB" id="A0A2J6R4L7"/>
<dbReference type="STRING" id="1149755.A0A2J6R4L7"/>
<evidence type="ECO:0000259" key="6">
    <source>
        <dbReference type="Pfam" id="PF02826"/>
    </source>
</evidence>
<evidence type="ECO:0000256" key="3">
    <source>
        <dbReference type="ARBA" id="ARBA00023027"/>
    </source>
</evidence>
<dbReference type="GO" id="GO:0005829">
    <property type="term" value="C:cytosol"/>
    <property type="evidence" value="ECO:0007669"/>
    <property type="project" value="TreeGrafter"/>
</dbReference>
<evidence type="ECO:0000313" key="7">
    <source>
        <dbReference type="EMBL" id="PMD33450.1"/>
    </source>
</evidence>
<keyword evidence="3" id="KW-0520">NAD</keyword>
<proteinExistence type="inferred from homology"/>
<evidence type="ECO:0000256" key="4">
    <source>
        <dbReference type="RuleBase" id="RU003719"/>
    </source>
</evidence>
<dbReference type="PROSITE" id="PS00065">
    <property type="entry name" value="D_2_HYDROXYACID_DH_1"/>
    <property type="match status" value="1"/>
</dbReference>
<dbReference type="InterPro" id="IPR036291">
    <property type="entry name" value="NAD(P)-bd_dom_sf"/>
</dbReference>
<keyword evidence="8" id="KW-1185">Reference proteome</keyword>
<dbReference type="InterPro" id="IPR006140">
    <property type="entry name" value="D-isomer_DH_NAD-bd"/>
</dbReference>
<dbReference type="GO" id="GO:0030267">
    <property type="term" value="F:glyoxylate reductase (NADPH) activity"/>
    <property type="evidence" value="ECO:0007669"/>
    <property type="project" value="TreeGrafter"/>
</dbReference>
<organism evidence="7 8">
    <name type="scientific">Hyaloscypha variabilis (strain UAMH 11265 / GT02V1 / F)</name>
    <name type="common">Meliniomyces variabilis</name>
    <dbReference type="NCBI Taxonomy" id="1149755"/>
    <lineage>
        <taxon>Eukaryota</taxon>
        <taxon>Fungi</taxon>
        <taxon>Dikarya</taxon>
        <taxon>Ascomycota</taxon>
        <taxon>Pezizomycotina</taxon>
        <taxon>Leotiomycetes</taxon>
        <taxon>Helotiales</taxon>
        <taxon>Hyaloscyphaceae</taxon>
        <taxon>Hyaloscypha</taxon>
        <taxon>Hyaloscypha variabilis</taxon>
    </lineage>
</organism>
<evidence type="ECO:0000256" key="1">
    <source>
        <dbReference type="ARBA" id="ARBA00005854"/>
    </source>
</evidence>
<dbReference type="Gene3D" id="3.40.50.720">
    <property type="entry name" value="NAD(P)-binding Rossmann-like Domain"/>
    <property type="match status" value="2"/>
</dbReference>
<reference evidence="7 8" key="1">
    <citation type="submission" date="2016-04" db="EMBL/GenBank/DDBJ databases">
        <title>A degradative enzymes factory behind the ericoid mycorrhizal symbiosis.</title>
        <authorList>
            <consortium name="DOE Joint Genome Institute"/>
            <person name="Martino E."/>
            <person name="Morin E."/>
            <person name="Grelet G."/>
            <person name="Kuo A."/>
            <person name="Kohler A."/>
            <person name="Daghino S."/>
            <person name="Barry K."/>
            <person name="Choi C."/>
            <person name="Cichocki N."/>
            <person name="Clum A."/>
            <person name="Copeland A."/>
            <person name="Hainaut M."/>
            <person name="Haridas S."/>
            <person name="Labutti K."/>
            <person name="Lindquist E."/>
            <person name="Lipzen A."/>
            <person name="Khouja H.-R."/>
            <person name="Murat C."/>
            <person name="Ohm R."/>
            <person name="Olson A."/>
            <person name="Spatafora J."/>
            <person name="Veneault-Fourrey C."/>
            <person name="Henrissat B."/>
            <person name="Grigoriev I."/>
            <person name="Martin F."/>
            <person name="Perotto S."/>
        </authorList>
    </citation>
    <scope>NUCLEOTIDE SEQUENCE [LARGE SCALE GENOMIC DNA]</scope>
    <source>
        <strain evidence="7 8">F</strain>
    </source>
</reference>
<evidence type="ECO:0000256" key="2">
    <source>
        <dbReference type="ARBA" id="ARBA00023002"/>
    </source>
</evidence>
<dbReference type="InterPro" id="IPR006139">
    <property type="entry name" value="D-isomer_2_OHA_DH_cat_dom"/>
</dbReference>
<dbReference type="Proteomes" id="UP000235786">
    <property type="component" value="Unassembled WGS sequence"/>
</dbReference>
<dbReference type="PANTHER" id="PTHR10996:SF257">
    <property type="entry name" value="GLYOXYLATE REDUCTASE 1"/>
    <property type="match status" value="1"/>
</dbReference>
<gene>
    <name evidence="7" type="ORF">L207DRAFT_557950</name>
</gene>